<proteinExistence type="inferred from homology"/>
<feature type="transmembrane region" description="Helical" evidence="6">
    <location>
        <begin position="5"/>
        <end position="23"/>
    </location>
</feature>
<comment type="caution">
    <text evidence="7">The sequence shown here is derived from an EMBL/GenBank/DDBJ whole genome shotgun (WGS) entry which is preliminary data.</text>
</comment>
<dbReference type="Proteomes" id="UP000245489">
    <property type="component" value="Unassembled WGS sequence"/>
</dbReference>
<feature type="transmembrane region" description="Helical" evidence="6">
    <location>
        <begin position="192"/>
        <end position="210"/>
    </location>
</feature>
<dbReference type="RefSeq" id="WP_109742794.1">
    <property type="nucleotide sequence ID" value="NZ_QGGO01000009.1"/>
</dbReference>
<reference evidence="7 8" key="1">
    <citation type="submission" date="2018-05" db="EMBL/GenBank/DDBJ databases">
        <title>Genomic Encyclopedia of Archaeal and Bacterial Type Strains, Phase II (KMG-II): from individual species to whole genera.</title>
        <authorList>
            <person name="Goeker M."/>
        </authorList>
    </citation>
    <scope>NUCLEOTIDE SEQUENCE [LARGE SCALE GENOMIC DNA]</scope>
    <source>
        <strain evidence="7 8">DSM 22214</strain>
    </source>
</reference>
<dbReference type="GO" id="GO:0016020">
    <property type="term" value="C:membrane"/>
    <property type="evidence" value="ECO:0007669"/>
    <property type="project" value="UniProtKB-SubCell"/>
</dbReference>
<comment type="similarity">
    <text evidence="2">Belongs to the TMEM86 family.</text>
</comment>
<evidence type="ECO:0000313" key="8">
    <source>
        <dbReference type="Proteomes" id="UP000245489"/>
    </source>
</evidence>
<keyword evidence="8" id="KW-1185">Reference proteome</keyword>
<keyword evidence="5 6" id="KW-0472">Membrane</keyword>
<evidence type="ECO:0000256" key="4">
    <source>
        <dbReference type="ARBA" id="ARBA00022989"/>
    </source>
</evidence>
<gene>
    <name evidence="7" type="ORF">LV89_02047</name>
</gene>
<dbReference type="InterPro" id="IPR012506">
    <property type="entry name" value="TMEM86B-like"/>
</dbReference>
<feature type="transmembrane region" description="Helical" evidence="6">
    <location>
        <begin position="133"/>
        <end position="151"/>
    </location>
</feature>
<feature type="transmembrane region" description="Helical" evidence="6">
    <location>
        <begin position="58"/>
        <end position="75"/>
    </location>
</feature>
<dbReference type="AlphaFoldDB" id="A0A316EDV9"/>
<keyword evidence="4 6" id="KW-1133">Transmembrane helix</keyword>
<feature type="transmembrane region" description="Helical" evidence="6">
    <location>
        <begin position="29"/>
        <end position="46"/>
    </location>
</feature>
<dbReference type="Pfam" id="PF07947">
    <property type="entry name" value="YhhN"/>
    <property type="match status" value="1"/>
</dbReference>
<dbReference type="EMBL" id="QGGO01000009">
    <property type="protein sequence ID" value="PWK26841.1"/>
    <property type="molecule type" value="Genomic_DNA"/>
</dbReference>
<dbReference type="PANTHER" id="PTHR31885:SF6">
    <property type="entry name" value="GH04784P"/>
    <property type="match status" value="1"/>
</dbReference>
<evidence type="ECO:0000256" key="6">
    <source>
        <dbReference type="SAM" id="Phobius"/>
    </source>
</evidence>
<feature type="transmembrane region" description="Helical" evidence="6">
    <location>
        <begin position="163"/>
        <end position="180"/>
    </location>
</feature>
<protein>
    <submittedName>
        <fullName evidence="7">Putative membrane protein YhhN</fullName>
    </submittedName>
</protein>
<dbReference type="PANTHER" id="PTHR31885">
    <property type="entry name" value="GH04784P"/>
    <property type="match status" value="1"/>
</dbReference>
<comment type="subcellular location">
    <subcellularLocation>
        <location evidence="1">Membrane</location>
        <topology evidence="1">Multi-pass membrane protein</topology>
    </subcellularLocation>
</comment>
<accession>A0A316EDV9</accession>
<dbReference type="GO" id="GO:0016787">
    <property type="term" value="F:hydrolase activity"/>
    <property type="evidence" value="ECO:0007669"/>
    <property type="project" value="TreeGrafter"/>
</dbReference>
<keyword evidence="3 6" id="KW-0812">Transmembrane</keyword>
<sequence length="216" mass="24670">MKTKTFTYIFAIISILEIIAGTIGFREGVFFTKPLIMLSIILFYYLKAQKPLEKQDVLMLMAFTFSWLGDVFLMFSGETFFMLGLGSFLMTHLFYIYVFSRTKKDANISARIFIPILSISLFALIYPHVNKELLIPVLVYMLAICVMAICASERKTTTESFRFVFVGAMLFVLSDSFLAIEKFAYKIPASTFLVMGTYVMAQYFIAIGFLKQSLKA</sequence>
<dbReference type="OrthoDB" id="5651790at2"/>
<evidence type="ECO:0000256" key="1">
    <source>
        <dbReference type="ARBA" id="ARBA00004141"/>
    </source>
</evidence>
<evidence type="ECO:0000313" key="7">
    <source>
        <dbReference type="EMBL" id="PWK26841.1"/>
    </source>
</evidence>
<evidence type="ECO:0000256" key="5">
    <source>
        <dbReference type="ARBA" id="ARBA00023136"/>
    </source>
</evidence>
<evidence type="ECO:0000256" key="2">
    <source>
        <dbReference type="ARBA" id="ARBA00007375"/>
    </source>
</evidence>
<organism evidence="7 8">
    <name type="scientific">Arcicella aurantiaca</name>
    <dbReference type="NCBI Taxonomy" id="591202"/>
    <lineage>
        <taxon>Bacteria</taxon>
        <taxon>Pseudomonadati</taxon>
        <taxon>Bacteroidota</taxon>
        <taxon>Cytophagia</taxon>
        <taxon>Cytophagales</taxon>
        <taxon>Flectobacillaceae</taxon>
        <taxon>Arcicella</taxon>
    </lineage>
</organism>
<feature type="transmembrane region" description="Helical" evidence="6">
    <location>
        <begin position="81"/>
        <end position="98"/>
    </location>
</feature>
<feature type="transmembrane region" description="Helical" evidence="6">
    <location>
        <begin position="110"/>
        <end position="127"/>
    </location>
</feature>
<evidence type="ECO:0000256" key="3">
    <source>
        <dbReference type="ARBA" id="ARBA00022692"/>
    </source>
</evidence>
<name>A0A316EDV9_9BACT</name>